<dbReference type="InterPro" id="IPR029068">
    <property type="entry name" value="Glyas_Bleomycin-R_OHBP_Dase"/>
</dbReference>
<dbReference type="Pfam" id="PF00903">
    <property type="entry name" value="Glyoxalase"/>
    <property type="match status" value="1"/>
</dbReference>
<evidence type="ECO:0000259" key="1">
    <source>
        <dbReference type="PROSITE" id="PS51819"/>
    </source>
</evidence>
<accession>A0A382S3H9</accession>
<evidence type="ECO:0000313" key="2">
    <source>
        <dbReference type="EMBL" id="SVD03817.1"/>
    </source>
</evidence>
<dbReference type="InterPro" id="IPR004360">
    <property type="entry name" value="Glyas_Fos-R_dOase_dom"/>
</dbReference>
<reference evidence="2" key="1">
    <citation type="submission" date="2018-05" db="EMBL/GenBank/DDBJ databases">
        <authorList>
            <person name="Lanie J.A."/>
            <person name="Ng W.-L."/>
            <person name="Kazmierczak K.M."/>
            <person name="Andrzejewski T.M."/>
            <person name="Davidsen T.M."/>
            <person name="Wayne K.J."/>
            <person name="Tettelin H."/>
            <person name="Glass J.I."/>
            <person name="Rusch D."/>
            <person name="Podicherti R."/>
            <person name="Tsui H.-C.T."/>
            <person name="Winkler M.E."/>
        </authorList>
    </citation>
    <scope>NUCLEOTIDE SEQUENCE</scope>
</reference>
<proteinExistence type="predicted"/>
<dbReference type="PROSITE" id="PS51819">
    <property type="entry name" value="VOC"/>
    <property type="match status" value="1"/>
</dbReference>
<organism evidence="2">
    <name type="scientific">marine metagenome</name>
    <dbReference type="NCBI Taxonomy" id="408172"/>
    <lineage>
        <taxon>unclassified sequences</taxon>
        <taxon>metagenomes</taxon>
        <taxon>ecological metagenomes</taxon>
    </lineage>
</organism>
<dbReference type="SUPFAM" id="SSF54593">
    <property type="entry name" value="Glyoxalase/Bleomycin resistance protein/Dihydroxybiphenyl dioxygenase"/>
    <property type="match status" value="1"/>
</dbReference>
<feature type="domain" description="VOC" evidence="1">
    <location>
        <begin position="5"/>
        <end position="119"/>
    </location>
</feature>
<gene>
    <name evidence="2" type="ORF">METZ01_LOCUS356671</name>
</gene>
<dbReference type="AlphaFoldDB" id="A0A382S3H9"/>
<protein>
    <recommendedName>
        <fullName evidence="1">VOC domain-containing protein</fullName>
    </recommendedName>
</protein>
<name>A0A382S3H9_9ZZZZ</name>
<dbReference type="InterPro" id="IPR037523">
    <property type="entry name" value="VOC_core"/>
</dbReference>
<sequence>MSELHFHHVHIFTEDIEKTLKWWTDSLRAKVEFDGLMANSRNVFLRVGEGRLHLFDQRPNHYESNAIHHIGIRVRHLEKLYTDLQSIGVNLPNPIRQFENWSYAMCMAPDNVLLELFQVDEKNMEGPLNSYFGDSSSFSEK</sequence>
<dbReference type="EMBL" id="UINC01125761">
    <property type="protein sequence ID" value="SVD03817.1"/>
    <property type="molecule type" value="Genomic_DNA"/>
</dbReference>
<dbReference type="Gene3D" id="3.10.180.10">
    <property type="entry name" value="2,3-Dihydroxybiphenyl 1,2-Dioxygenase, domain 1"/>
    <property type="match status" value="1"/>
</dbReference>